<evidence type="ECO:0000313" key="5">
    <source>
        <dbReference type="Proteomes" id="UP001595533"/>
    </source>
</evidence>
<dbReference type="Pfam" id="PF13181">
    <property type="entry name" value="TPR_8"/>
    <property type="match status" value="1"/>
</dbReference>
<dbReference type="PANTHER" id="PTHR12558:SF13">
    <property type="entry name" value="CELL DIVISION CYCLE PROTEIN 27 HOMOLOG"/>
    <property type="match status" value="1"/>
</dbReference>
<keyword evidence="5" id="KW-1185">Reference proteome</keyword>
<gene>
    <name evidence="4" type="ORF">ACFODZ_14745</name>
</gene>
<dbReference type="PROSITE" id="PS50005">
    <property type="entry name" value="TPR"/>
    <property type="match status" value="1"/>
</dbReference>
<accession>A0ABV7JBN5</accession>
<proteinExistence type="predicted"/>
<sequence>MDELKMTRKKNLFGELLERRIPQILGMYVAAVWLAVEIADWMSERFDVPTQFSSYVFVIMISFIPLVGLLAWGHGRPGKDQWTRKQIMFIPVNLVIAWFAVSSFIKPEVQATELMTLLDEETGQMVEYEVAKQGLNQKVTGFFWDNQTGDESLNWLSYGSAWLVSQDLLRNPLITIQTPYTSQNIMSAVRDRGFDDATGEPLSLDLDIAGDRNAKWMIRGKITKDDAQLTFEASLYDVVTGALVTTISSSYSDWLFALDDVAEQIGSVILNEVNAAEPTLLPDLSISDHVSNDLEAIRQVIQSLNAVSFENDYEQGIDYLKKALEADDQLADAYVLLIDYYRNMGDFEAAKAASEEALKLDYKLYQESIFKVKANYYAVNGEQDRAIKVLENWVKIHPDSADAWQALGWNYTVIGHRLDDALMAYEKLGELQELGSTALVSQARIYRLKGDQEKAIKALSYYQQVNPEEASPLLEMAETYLQFGEIEQAKEKFEAASLLSFNNIDAELGLAKVMAMQGAVDASLRKMDELVEQADSVQEQVEVLAEKETLLFLTGRLHDAMDVVVLMKEKSQSYLPPLQQTLMYGAKEVSYLLYLQQEELAWQKFDEMRANTKPPFDQILNLMARNFHDMLGNHEEASAALAAFIEFKKQFQMSVYDQFILSSQAVEKRHAGEFEEALRLHDLAIEESRQSILTLEVLYIVDELMLQKAKTLMAEGRYEEAIEVLDQVIQRNPLYAQCQVQKARALSLNGDDEAALEVIQQIKRLWVNADPDYKDWVELQQFERQLTAI</sequence>
<feature type="transmembrane region" description="Helical" evidence="3">
    <location>
        <begin position="54"/>
        <end position="75"/>
    </location>
</feature>
<name>A0ABV7JBN5_9GAMM</name>
<dbReference type="Pfam" id="PF13428">
    <property type="entry name" value="TPR_14"/>
    <property type="match status" value="1"/>
</dbReference>
<dbReference type="SUPFAM" id="SSF48452">
    <property type="entry name" value="TPR-like"/>
    <property type="match status" value="1"/>
</dbReference>
<feature type="repeat" description="TPR" evidence="1">
    <location>
        <begin position="702"/>
        <end position="735"/>
    </location>
</feature>
<dbReference type="Gene3D" id="1.25.40.10">
    <property type="entry name" value="Tetratricopeptide repeat domain"/>
    <property type="match status" value="3"/>
</dbReference>
<dbReference type="EMBL" id="JBHRTS010000008">
    <property type="protein sequence ID" value="MFC3195510.1"/>
    <property type="molecule type" value="Genomic_DNA"/>
</dbReference>
<keyword evidence="3" id="KW-0472">Membrane</keyword>
<reference evidence="5" key="1">
    <citation type="journal article" date="2019" name="Int. J. Syst. Evol. Microbiol.">
        <title>The Global Catalogue of Microorganisms (GCM) 10K type strain sequencing project: providing services to taxonomists for standard genome sequencing and annotation.</title>
        <authorList>
            <consortium name="The Broad Institute Genomics Platform"/>
            <consortium name="The Broad Institute Genome Sequencing Center for Infectious Disease"/>
            <person name="Wu L."/>
            <person name="Ma J."/>
        </authorList>
    </citation>
    <scope>NUCLEOTIDE SEQUENCE [LARGE SCALE GENOMIC DNA]</scope>
    <source>
        <strain evidence="5">KCTC 42953</strain>
    </source>
</reference>
<keyword evidence="3" id="KW-1133">Transmembrane helix</keyword>
<dbReference type="SMART" id="SM00028">
    <property type="entry name" value="TPR"/>
    <property type="match status" value="7"/>
</dbReference>
<comment type="caution">
    <text evidence="4">The sequence shown here is derived from an EMBL/GenBank/DDBJ whole genome shotgun (WGS) entry which is preliminary data.</text>
</comment>
<dbReference type="Proteomes" id="UP001595533">
    <property type="component" value="Unassembled WGS sequence"/>
</dbReference>
<evidence type="ECO:0000256" key="3">
    <source>
        <dbReference type="SAM" id="Phobius"/>
    </source>
</evidence>
<dbReference type="Pfam" id="PF14559">
    <property type="entry name" value="TPR_19"/>
    <property type="match status" value="1"/>
</dbReference>
<evidence type="ECO:0000313" key="4">
    <source>
        <dbReference type="EMBL" id="MFC3195510.1"/>
    </source>
</evidence>
<protein>
    <submittedName>
        <fullName evidence="4">Tetratricopeptide repeat protein</fullName>
    </submittedName>
</protein>
<evidence type="ECO:0000256" key="1">
    <source>
        <dbReference type="PROSITE-ProRule" id="PRU00339"/>
    </source>
</evidence>
<organism evidence="4 5">
    <name type="scientific">Marinicella sediminis</name>
    <dbReference type="NCBI Taxonomy" id="1792834"/>
    <lineage>
        <taxon>Bacteria</taxon>
        <taxon>Pseudomonadati</taxon>
        <taxon>Pseudomonadota</taxon>
        <taxon>Gammaproteobacteria</taxon>
        <taxon>Lysobacterales</taxon>
        <taxon>Marinicellaceae</taxon>
        <taxon>Marinicella</taxon>
    </lineage>
</organism>
<feature type="coiled-coil region" evidence="2">
    <location>
        <begin position="520"/>
        <end position="547"/>
    </location>
</feature>
<dbReference type="PANTHER" id="PTHR12558">
    <property type="entry name" value="CELL DIVISION CYCLE 16,23,27"/>
    <property type="match status" value="1"/>
</dbReference>
<keyword evidence="1" id="KW-0802">TPR repeat</keyword>
<dbReference type="InterPro" id="IPR011990">
    <property type="entry name" value="TPR-like_helical_dom_sf"/>
</dbReference>
<keyword evidence="3" id="KW-0812">Transmembrane</keyword>
<dbReference type="SUPFAM" id="SSF81901">
    <property type="entry name" value="HCP-like"/>
    <property type="match status" value="1"/>
</dbReference>
<feature type="transmembrane region" description="Helical" evidence="3">
    <location>
        <begin position="21"/>
        <end position="42"/>
    </location>
</feature>
<dbReference type="InterPro" id="IPR019734">
    <property type="entry name" value="TPR_rpt"/>
</dbReference>
<feature type="transmembrane region" description="Helical" evidence="3">
    <location>
        <begin position="87"/>
        <end position="105"/>
    </location>
</feature>
<keyword evidence="2" id="KW-0175">Coiled coil</keyword>
<evidence type="ECO:0000256" key="2">
    <source>
        <dbReference type="SAM" id="Coils"/>
    </source>
</evidence>